<accession>A8ZY77</accession>
<dbReference type="PANTHER" id="PTHR46832">
    <property type="entry name" value="5'-METHYLTHIOADENOSINE/S-ADENOSYLHOMOCYSTEINE NUCLEOSIDASE"/>
    <property type="match status" value="1"/>
</dbReference>
<evidence type="ECO:0000259" key="3">
    <source>
        <dbReference type="Pfam" id="PF01048"/>
    </source>
</evidence>
<dbReference type="HOGENOM" id="CLU_031248_3_1_7"/>
<dbReference type="SUPFAM" id="SSF53167">
    <property type="entry name" value="Purine and uridine phosphorylases"/>
    <property type="match status" value="1"/>
</dbReference>
<evidence type="ECO:0000256" key="2">
    <source>
        <dbReference type="NCBIfam" id="TIGR03664"/>
    </source>
</evidence>
<dbReference type="AlphaFoldDB" id="A8ZY77"/>
<keyword evidence="1" id="KW-0378">Hydrolase</keyword>
<comment type="pathway">
    <text evidence="1">Quinol/quinone metabolism; menaquinone biosynthesis.</text>
</comment>
<dbReference type="CDD" id="cd17766">
    <property type="entry name" value="futalosine_nucleosidase_MqnB"/>
    <property type="match status" value="1"/>
</dbReference>
<keyword evidence="1" id="KW-0474">Menaquinone biosynthesis</keyword>
<dbReference type="EC" id="3.2.2.26" evidence="1 2"/>
<evidence type="ECO:0000313" key="5">
    <source>
        <dbReference type="Proteomes" id="UP000008561"/>
    </source>
</evidence>
<protein>
    <recommendedName>
        <fullName evidence="1 2">Futalosine hydrolase</fullName>
        <shortName evidence="1">FL hydrolase</shortName>
        <ecNumber evidence="1 2">3.2.2.26</ecNumber>
    </recommendedName>
    <alternativeName>
        <fullName evidence="1">Futalosine nucleosidase</fullName>
    </alternativeName>
    <alternativeName>
        <fullName evidence="1">Menaquinone biosynthetic enzyme MqnB</fullName>
    </alternativeName>
</protein>
<dbReference type="GO" id="GO:0009116">
    <property type="term" value="P:nucleoside metabolic process"/>
    <property type="evidence" value="ECO:0007669"/>
    <property type="project" value="InterPro"/>
</dbReference>
<reference evidence="4 5" key="1">
    <citation type="submission" date="2007-10" db="EMBL/GenBank/DDBJ databases">
        <title>Complete sequence of Desulfococcus oleovorans Hxd3.</title>
        <authorList>
            <consortium name="US DOE Joint Genome Institute"/>
            <person name="Copeland A."/>
            <person name="Lucas S."/>
            <person name="Lapidus A."/>
            <person name="Barry K."/>
            <person name="Glavina del Rio T."/>
            <person name="Dalin E."/>
            <person name="Tice H."/>
            <person name="Pitluck S."/>
            <person name="Kiss H."/>
            <person name="Brettin T."/>
            <person name="Bruce D."/>
            <person name="Detter J.C."/>
            <person name="Han C."/>
            <person name="Schmutz J."/>
            <person name="Larimer F."/>
            <person name="Land M."/>
            <person name="Hauser L."/>
            <person name="Kyrpides N."/>
            <person name="Kim E."/>
            <person name="Wawrik B."/>
            <person name="Richardson P."/>
        </authorList>
    </citation>
    <scope>NUCLEOTIDE SEQUENCE [LARGE SCALE GENOMIC DNA]</scope>
    <source>
        <strain evidence="5">DSM 6200 / JCM 39069 / Hxd3</strain>
    </source>
</reference>
<dbReference type="UniPathway" id="UPA00079"/>
<comment type="catalytic activity">
    <reaction evidence="1">
        <text>futalosine + H2O = dehypoxanthine futalosine + hypoxanthine</text>
        <dbReference type="Rhea" id="RHEA:25904"/>
        <dbReference type="ChEBI" id="CHEBI:15377"/>
        <dbReference type="ChEBI" id="CHEBI:17368"/>
        <dbReference type="ChEBI" id="CHEBI:58863"/>
        <dbReference type="ChEBI" id="CHEBI:58864"/>
        <dbReference type="EC" id="3.2.2.26"/>
    </reaction>
</comment>
<dbReference type="GO" id="GO:0019284">
    <property type="term" value="P:L-methionine salvage from S-adenosylmethionine"/>
    <property type="evidence" value="ECO:0007669"/>
    <property type="project" value="TreeGrafter"/>
</dbReference>
<dbReference type="GO" id="GO:0005829">
    <property type="term" value="C:cytosol"/>
    <property type="evidence" value="ECO:0007669"/>
    <property type="project" value="TreeGrafter"/>
</dbReference>
<feature type="domain" description="Nucleoside phosphorylase" evidence="3">
    <location>
        <begin position="5"/>
        <end position="239"/>
    </location>
</feature>
<dbReference type="STRING" id="96561.Dole_1278"/>
<comment type="similarity">
    <text evidence="1">Belongs to the PNP/UDP phosphorylase family. Futalosine hydrolase subfamily.</text>
</comment>
<evidence type="ECO:0000256" key="1">
    <source>
        <dbReference type="HAMAP-Rule" id="MF_00991"/>
    </source>
</evidence>
<dbReference type="EMBL" id="CP000859">
    <property type="protein sequence ID" value="ABW67084.1"/>
    <property type="molecule type" value="Genomic_DNA"/>
</dbReference>
<name>A8ZY77_DESOH</name>
<dbReference type="GO" id="GO:0009234">
    <property type="term" value="P:menaquinone biosynthetic process"/>
    <property type="evidence" value="ECO:0007669"/>
    <property type="project" value="UniProtKB-UniRule"/>
</dbReference>
<keyword evidence="5" id="KW-1185">Reference proteome</keyword>
<gene>
    <name evidence="1" type="primary">mqnB</name>
    <name evidence="4" type="ordered locus">Dole_1278</name>
</gene>
<dbReference type="HAMAP" id="MF_00991">
    <property type="entry name" value="MqnB"/>
    <property type="match status" value="1"/>
</dbReference>
<sequence>MPDPRILILTATPVEAAPLVDRISGANAAGNRVTGMLGGTPVRVLVPGPGPVNTAMALTAVMEKTLPALVLQTGCGGGFAQAGINKGDVVVATEMIDVQSGVEPATPPDIVDALPFPVLKTPAGEITNRYPADIRLADTACRAARNAPMATGCGAAMGPIGSVVTITATDLRAQALFDRFGLCMEAMEGAAAAHVCLHYGVPFLEIRGASNIAGRRDRADWDIPLAATNAAISVCAFIAEWTKRPEACDGKC</sequence>
<dbReference type="GO" id="GO:0008782">
    <property type="term" value="F:adenosylhomocysteine nucleosidase activity"/>
    <property type="evidence" value="ECO:0007669"/>
    <property type="project" value="TreeGrafter"/>
</dbReference>
<proteinExistence type="inferred from homology"/>
<dbReference type="RefSeq" id="WP_012174701.1">
    <property type="nucleotide sequence ID" value="NC_009943.1"/>
</dbReference>
<evidence type="ECO:0000313" key="4">
    <source>
        <dbReference type="EMBL" id="ABW67084.1"/>
    </source>
</evidence>
<dbReference type="InterPro" id="IPR000845">
    <property type="entry name" value="Nucleoside_phosphorylase_d"/>
</dbReference>
<dbReference type="Gene3D" id="3.40.50.1580">
    <property type="entry name" value="Nucleoside phosphorylase domain"/>
    <property type="match status" value="1"/>
</dbReference>
<dbReference type="KEGG" id="dol:Dole_1278"/>
<dbReference type="PANTHER" id="PTHR46832:SF2">
    <property type="entry name" value="FUTALOSINE HYDROLASE"/>
    <property type="match status" value="1"/>
</dbReference>
<dbReference type="GO" id="GO:0008930">
    <property type="term" value="F:methylthioadenosine nucleosidase activity"/>
    <property type="evidence" value="ECO:0007669"/>
    <property type="project" value="TreeGrafter"/>
</dbReference>
<dbReference type="Pfam" id="PF01048">
    <property type="entry name" value="PNP_UDP_1"/>
    <property type="match status" value="1"/>
</dbReference>
<dbReference type="InterPro" id="IPR035994">
    <property type="entry name" value="Nucleoside_phosphorylase_sf"/>
</dbReference>
<dbReference type="Proteomes" id="UP000008561">
    <property type="component" value="Chromosome"/>
</dbReference>
<dbReference type="eggNOG" id="COG0775">
    <property type="taxonomic scope" value="Bacteria"/>
</dbReference>
<dbReference type="OrthoDB" id="9788270at2"/>
<dbReference type="InterPro" id="IPR019963">
    <property type="entry name" value="FL_hydrolase_MqnB"/>
</dbReference>
<organism evidence="4 5">
    <name type="scientific">Desulfosudis oleivorans (strain DSM 6200 / JCM 39069 / Hxd3)</name>
    <name type="common">Desulfococcus oleovorans</name>
    <dbReference type="NCBI Taxonomy" id="96561"/>
    <lineage>
        <taxon>Bacteria</taxon>
        <taxon>Pseudomonadati</taxon>
        <taxon>Thermodesulfobacteriota</taxon>
        <taxon>Desulfobacteria</taxon>
        <taxon>Desulfobacterales</taxon>
        <taxon>Desulfosudaceae</taxon>
        <taxon>Desulfosudis</taxon>
    </lineage>
</organism>
<dbReference type="NCBIfam" id="TIGR03664">
    <property type="entry name" value="fut_nucase"/>
    <property type="match status" value="1"/>
</dbReference>
<comment type="function">
    <text evidence="1">Catalyzes the hydrolysis of futalosine (FL) to dehypoxanthine futalosine (DHFL) and hypoxanthine, a step in the biosynthesis of menaquinone (MK, vitamin K2).</text>
</comment>